<feature type="domain" description="Pectinesterase catalytic" evidence="11">
    <location>
        <begin position="82"/>
        <end position="391"/>
    </location>
</feature>
<dbReference type="AlphaFoldDB" id="A0A8X7V146"/>
<keyword evidence="5" id="KW-0134">Cell wall</keyword>
<feature type="chain" id="PRO_5036492221" description="pectinesterase" evidence="10">
    <location>
        <begin position="25"/>
        <end position="396"/>
    </location>
</feature>
<dbReference type="PANTHER" id="PTHR31321:SF31">
    <property type="entry name" value="PECTINESTERASE QRT1"/>
    <property type="match status" value="1"/>
</dbReference>
<evidence type="ECO:0000256" key="4">
    <source>
        <dbReference type="ARBA" id="ARBA00013229"/>
    </source>
</evidence>
<name>A0A8X7V146_BRACI</name>
<organism evidence="12 13">
    <name type="scientific">Brassica carinata</name>
    <name type="common">Ethiopian mustard</name>
    <name type="synonym">Abyssinian cabbage</name>
    <dbReference type="NCBI Taxonomy" id="52824"/>
    <lineage>
        <taxon>Eukaryota</taxon>
        <taxon>Viridiplantae</taxon>
        <taxon>Streptophyta</taxon>
        <taxon>Embryophyta</taxon>
        <taxon>Tracheophyta</taxon>
        <taxon>Spermatophyta</taxon>
        <taxon>Magnoliopsida</taxon>
        <taxon>eudicotyledons</taxon>
        <taxon>Gunneridae</taxon>
        <taxon>Pentapetalae</taxon>
        <taxon>rosids</taxon>
        <taxon>malvids</taxon>
        <taxon>Brassicales</taxon>
        <taxon>Brassicaceae</taxon>
        <taxon>Brassiceae</taxon>
        <taxon>Brassica</taxon>
    </lineage>
</organism>
<dbReference type="InterPro" id="IPR011050">
    <property type="entry name" value="Pectin_lyase_fold/virulence"/>
</dbReference>
<dbReference type="InterPro" id="IPR012334">
    <property type="entry name" value="Pectin_lyas_fold"/>
</dbReference>
<evidence type="ECO:0000256" key="9">
    <source>
        <dbReference type="ARBA" id="ARBA00023085"/>
    </source>
</evidence>
<dbReference type="GO" id="GO:0042545">
    <property type="term" value="P:cell wall modification"/>
    <property type="evidence" value="ECO:0007669"/>
    <property type="project" value="InterPro"/>
</dbReference>
<keyword evidence="13" id="KW-1185">Reference proteome</keyword>
<evidence type="ECO:0000313" key="13">
    <source>
        <dbReference type="Proteomes" id="UP000886595"/>
    </source>
</evidence>
<keyword evidence="6" id="KW-0964">Secreted</keyword>
<comment type="pathway">
    <text evidence="2">Glycan metabolism; pectin degradation; 2-dehydro-3-deoxy-D-gluconate from pectin: step 1/5.</text>
</comment>
<dbReference type="GO" id="GO:0045490">
    <property type="term" value="P:pectin catabolic process"/>
    <property type="evidence" value="ECO:0007669"/>
    <property type="project" value="TreeGrafter"/>
</dbReference>
<comment type="subcellular location">
    <subcellularLocation>
        <location evidence="1">Secreted</location>
        <location evidence="1">Cell wall</location>
    </subcellularLocation>
</comment>
<evidence type="ECO:0000313" key="12">
    <source>
        <dbReference type="EMBL" id="KAG2299445.1"/>
    </source>
</evidence>
<dbReference type="EC" id="3.1.1.11" evidence="4"/>
<evidence type="ECO:0000256" key="3">
    <source>
        <dbReference type="ARBA" id="ARBA00008891"/>
    </source>
</evidence>
<dbReference type="EMBL" id="JAAMPC010000008">
    <property type="protein sequence ID" value="KAG2299445.1"/>
    <property type="molecule type" value="Genomic_DNA"/>
</dbReference>
<evidence type="ECO:0000256" key="6">
    <source>
        <dbReference type="ARBA" id="ARBA00022525"/>
    </source>
</evidence>
<evidence type="ECO:0000256" key="5">
    <source>
        <dbReference type="ARBA" id="ARBA00022512"/>
    </source>
</evidence>
<dbReference type="SUPFAM" id="SSF51126">
    <property type="entry name" value="Pectin lyase-like"/>
    <property type="match status" value="1"/>
</dbReference>
<evidence type="ECO:0000256" key="8">
    <source>
        <dbReference type="ARBA" id="ARBA00022801"/>
    </source>
</evidence>
<proteinExistence type="inferred from homology"/>
<comment type="caution">
    <text evidence="12">The sequence shown here is derived from an EMBL/GenBank/DDBJ whole genome shotgun (WGS) entry which is preliminary data.</text>
</comment>
<dbReference type="OrthoDB" id="2019149at2759"/>
<evidence type="ECO:0000256" key="10">
    <source>
        <dbReference type="SAM" id="SignalP"/>
    </source>
</evidence>
<keyword evidence="9" id="KW-0063">Aspartyl esterase</keyword>
<dbReference type="GO" id="GO:0030599">
    <property type="term" value="F:pectinesterase activity"/>
    <property type="evidence" value="ECO:0007669"/>
    <property type="project" value="UniProtKB-EC"/>
</dbReference>
<dbReference type="Gene3D" id="2.160.20.10">
    <property type="entry name" value="Single-stranded right-handed beta-helix, Pectin lyase-like"/>
    <property type="match status" value="1"/>
</dbReference>
<dbReference type="PANTHER" id="PTHR31321">
    <property type="entry name" value="ACYL-COA THIOESTER HYDROLASE YBHC-RELATED"/>
    <property type="match status" value="1"/>
</dbReference>
<evidence type="ECO:0000259" key="11">
    <source>
        <dbReference type="Pfam" id="PF01095"/>
    </source>
</evidence>
<sequence length="396" mass="44406">MKDRAFVPAVLLLWFWVLLSSGESRVLQSDDKGNELKSYISWEDLRVVEDVGTEKSFSVKASDNLVNKENNLAPVNNESRVIVVDKRGRGDSVTVQGAVDMVPDSNSQRVKILILPGVYREKVVVPRTKPYISFIGNESYAEYTVITWSDKSSDPYSNGTELGTYRTATVAIDADFFCATAITFENTVVAEAGEEGKQAAALRVTGDKAMFYRVRVLGSQDTLNDATGSHYFYQCHIQGNVDFIFGNAKSLYQAITTFIFNPFLYIETNDCDIRSTAKRFGAIAAHHRSEESDDTGFSFVNCDIGGTGKVYLGRAWGNYSRTVYSNCYIADIITPLGWSDWDDTDRQSKVLFGEYNCRGRGAERRGRVPWSKSLTQDEVKPFLGTEFIYGDQWLRL</sequence>
<dbReference type="Proteomes" id="UP000886595">
    <property type="component" value="Unassembled WGS sequence"/>
</dbReference>
<dbReference type="InterPro" id="IPR000070">
    <property type="entry name" value="Pectinesterase_cat"/>
</dbReference>
<keyword evidence="8" id="KW-0378">Hydrolase</keyword>
<protein>
    <recommendedName>
        <fullName evidence="4">pectinesterase</fullName>
        <ecNumber evidence="4">3.1.1.11</ecNumber>
    </recommendedName>
</protein>
<accession>A0A8X7V146</accession>
<reference evidence="12 13" key="1">
    <citation type="submission" date="2020-02" db="EMBL/GenBank/DDBJ databases">
        <authorList>
            <person name="Ma Q."/>
            <person name="Huang Y."/>
            <person name="Song X."/>
            <person name="Pei D."/>
        </authorList>
    </citation>
    <scope>NUCLEOTIDE SEQUENCE [LARGE SCALE GENOMIC DNA]</scope>
    <source>
        <strain evidence="12">Sxm20200214</strain>
        <tissue evidence="12">Leaf</tissue>
    </source>
</reference>
<gene>
    <name evidence="12" type="ORF">Bca52824_035917</name>
</gene>
<feature type="signal peptide" evidence="10">
    <location>
        <begin position="1"/>
        <end position="24"/>
    </location>
</feature>
<evidence type="ECO:0000256" key="1">
    <source>
        <dbReference type="ARBA" id="ARBA00004191"/>
    </source>
</evidence>
<keyword evidence="7 10" id="KW-0732">Signal</keyword>
<comment type="similarity">
    <text evidence="3">Belongs to the pectinesterase family.</text>
</comment>
<dbReference type="FunFam" id="2.160.20.10:FF:000008">
    <property type="entry name" value="Pectinesterase"/>
    <property type="match status" value="1"/>
</dbReference>
<evidence type="ECO:0000256" key="2">
    <source>
        <dbReference type="ARBA" id="ARBA00005184"/>
    </source>
</evidence>
<evidence type="ECO:0000256" key="7">
    <source>
        <dbReference type="ARBA" id="ARBA00022729"/>
    </source>
</evidence>
<dbReference type="Pfam" id="PF01095">
    <property type="entry name" value="Pectinesterase"/>
    <property type="match status" value="1"/>
</dbReference>